<name>A0A6I8U787_AEDAE</name>
<reference evidence="2 3" key="1">
    <citation type="submission" date="2017-06" db="EMBL/GenBank/DDBJ databases">
        <title>Aedes aegypti genome working group (AGWG) sequencing and assembly.</title>
        <authorList>
            <consortium name="Aedes aegypti Genome Working Group (AGWG)"/>
            <person name="Matthews B.J."/>
        </authorList>
    </citation>
    <scope>NUCLEOTIDE SEQUENCE [LARGE SCALE GENOMIC DNA]</scope>
    <source>
        <strain evidence="2 3">LVP_AGWG</strain>
    </source>
</reference>
<accession>A0A6I8U787</accession>
<dbReference type="OrthoDB" id="7757957at2759"/>
<evidence type="ECO:0000313" key="2">
    <source>
        <dbReference type="EnsemblMetazoa" id="AAEL026649-PA"/>
    </source>
</evidence>
<keyword evidence="3" id="KW-1185">Reference proteome</keyword>
<feature type="region of interest" description="Disordered" evidence="1">
    <location>
        <begin position="540"/>
        <end position="576"/>
    </location>
</feature>
<protein>
    <submittedName>
        <fullName evidence="2">Uncharacterized protein</fullName>
    </submittedName>
</protein>
<dbReference type="GO" id="GO:0005634">
    <property type="term" value="C:nucleus"/>
    <property type="evidence" value="ECO:0007669"/>
    <property type="project" value="TreeGrafter"/>
</dbReference>
<dbReference type="Proteomes" id="UP000008820">
    <property type="component" value="Chromosome 1"/>
</dbReference>
<evidence type="ECO:0000256" key="1">
    <source>
        <dbReference type="SAM" id="MobiDB-lite"/>
    </source>
</evidence>
<dbReference type="InterPro" id="IPR050863">
    <property type="entry name" value="CenT-Element_Derived"/>
</dbReference>
<dbReference type="PANTHER" id="PTHR19303">
    <property type="entry name" value="TRANSPOSON"/>
    <property type="match status" value="1"/>
</dbReference>
<dbReference type="EnsemblMetazoa" id="AAEL026649-RA">
    <property type="protein sequence ID" value="AAEL026649-PA"/>
    <property type="gene ID" value="AAEL026649"/>
</dbReference>
<evidence type="ECO:0000313" key="3">
    <source>
        <dbReference type="Proteomes" id="UP000008820"/>
    </source>
</evidence>
<dbReference type="InterPro" id="IPR004875">
    <property type="entry name" value="DDE_SF_endonuclease_dom"/>
</dbReference>
<feature type="region of interest" description="Disordered" evidence="1">
    <location>
        <begin position="439"/>
        <end position="476"/>
    </location>
</feature>
<dbReference type="InParanoid" id="A0A6I8U787"/>
<sequence length="576" mass="65828">MARAGFPVCQIDVTHTVKDYADKIRRRNDREIPNSFPSKYKHVCLTISGLTILCVVGKNWSQRFIARHPEIRQKLVNNLSKAGAKVTEPQLRNWFFEVEELLRQDGIDTSIFDNPERILNFDESGFQLVPKRYKALCSDAENTYLVTSNSEKDCYTALFGSTAAGDLTPPMILYPGKRISRDMVENVPDGWSIGVSDEGWQTSKTFYEYIANDLYQWLQKRGTEFPVLIFVDGHKSHVNMELVEFCIQKGLILVSLYPNSTRILQPLDRNFFGPLKQIWSKVLRQNLLKNSNARINKGNFGIMLHTAVQNFTNSKEGLKKAFQLCGLFPWNVDAIDFSTLPANADVSQQSNDTIVTEEPQHDYALQLQYVEMGLNENQLLQFAENRNKDYWYGPYEQLALFNFWKTIKDKSEGLMFTTPLEQYTLITCHFTLDEPVESVPMSSEAATENNASMCPESQPSSSDSMQLNENDHGLDANKACNDDPFADVLIWPKITHVSGAAPKRKIEHIPSVATSSKWLEWHDKKDDDRKKKEEAKLARMEKRRLLNEQKLQKKSAESEKKGSKSAPRGSRKKKGQ</sequence>
<reference evidence="2" key="2">
    <citation type="submission" date="2020-05" db="UniProtKB">
        <authorList>
            <consortium name="EnsemblMetazoa"/>
        </authorList>
    </citation>
    <scope>IDENTIFICATION</scope>
    <source>
        <strain evidence="2">LVP_AGWG</strain>
    </source>
</reference>
<dbReference type="GO" id="GO:0003677">
    <property type="term" value="F:DNA binding"/>
    <property type="evidence" value="ECO:0007669"/>
    <property type="project" value="TreeGrafter"/>
</dbReference>
<feature type="compositionally biased region" description="Basic and acidic residues" evidence="1">
    <location>
        <begin position="540"/>
        <end position="562"/>
    </location>
</feature>
<dbReference type="Pfam" id="PF03184">
    <property type="entry name" value="DDE_1"/>
    <property type="match status" value="1"/>
</dbReference>
<proteinExistence type="predicted"/>
<gene>
    <name evidence="2" type="primary">110674765</name>
</gene>
<dbReference type="PANTHER" id="PTHR19303:SF74">
    <property type="entry name" value="POGO TRANSPOSABLE ELEMENT WITH KRAB DOMAIN"/>
    <property type="match status" value="1"/>
</dbReference>
<feature type="compositionally biased region" description="Polar residues" evidence="1">
    <location>
        <begin position="440"/>
        <end position="468"/>
    </location>
</feature>
<organism evidence="2 3">
    <name type="scientific">Aedes aegypti</name>
    <name type="common">Yellowfever mosquito</name>
    <name type="synonym">Culex aegypti</name>
    <dbReference type="NCBI Taxonomy" id="7159"/>
    <lineage>
        <taxon>Eukaryota</taxon>
        <taxon>Metazoa</taxon>
        <taxon>Ecdysozoa</taxon>
        <taxon>Arthropoda</taxon>
        <taxon>Hexapoda</taxon>
        <taxon>Insecta</taxon>
        <taxon>Pterygota</taxon>
        <taxon>Neoptera</taxon>
        <taxon>Endopterygota</taxon>
        <taxon>Diptera</taxon>
        <taxon>Nematocera</taxon>
        <taxon>Culicoidea</taxon>
        <taxon>Culicidae</taxon>
        <taxon>Culicinae</taxon>
        <taxon>Aedini</taxon>
        <taxon>Aedes</taxon>
        <taxon>Stegomyia</taxon>
    </lineage>
</organism>
<dbReference type="AlphaFoldDB" id="A0A6I8U787"/>